<dbReference type="EMBL" id="JAIXCQ010000017">
    <property type="protein sequence ID" value="MCA5895105.1"/>
    <property type="molecule type" value="Genomic_DNA"/>
</dbReference>
<accession>A0ABS7ZJA3</accession>
<evidence type="ECO:0000313" key="1">
    <source>
        <dbReference type="EMBL" id="MCA5895105.1"/>
    </source>
</evidence>
<name>A0ABS7ZJA3_9MICO</name>
<organism evidence="1 2">
    <name type="scientific">Isoptericola luteus</name>
    <dbReference type="NCBI Taxonomy" id="2879484"/>
    <lineage>
        <taxon>Bacteria</taxon>
        <taxon>Bacillati</taxon>
        <taxon>Actinomycetota</taxon>
        <taxon>Actinomycetes</taxon>
        <taxon>Micrococcales</taxon>
        <taxon>Promicromonosporaceae</taxon>
        <taxon>Isoptericola</taxon>
    </lineage>
</organism>
<evidence type="ECO:0000313" key="2">
    <source>
        <dbReference type="Proteomes" id="UP001319870"/>
    </source>
</evidence>
<comment type="caution">
    <text evidence="1">The sequence shown here is derived from an EMBL/GenBank/DDBJ whole genome shotgun (WGS) entry which is preliminary data.</text>
</comment>
<dbReference type="RefSeq" id="WP_225566836.1">
    <property type="nucleotide sequence ID" value="NZ_JAIXCQ010000017.1"/>
</dbReference>
<keyword evidence="2" id="KW-1185">Reference proteome</keyword>
<gene>
    <name evidence="1" type="ORF">LEP48_17380</name>
</gene>
<protein>
    <submittedName>
        <fullName evidence="1">Uncharacterized protein</fullName>
    </submittedName>
</protein>
<dbReference type="Proteomes" id="UP001319870">
    <property type="component" value="Unassembled WGS sequence"/>
</dbReference>
<reference evidence="1 2" key="1">
    <citation type="submission" date="2021-09" db="EMBL/GenBank/DDBJ databases">
        <title>Isoptericola luteus sp. nov., a novel bacterium isolated from Harbin, the capital city of Heilongjiang province.</title>
        <authorList>
            <person name="Li J."/>
        </authorList>
    </citation>
    <scope>NUCLEOTIDE SEQUENCE [LARGE SCALE GENOMIC DNA]</scope>
    <source>
        <strain evidence="1 2">NEAU-Y5</strain>
    </source>
</reference>
<sequence>MDEAMCAAVDGDLAARLCAFHEHVDHERRWDDPQVAAAHRAEGESLRGALANVLPETLRVRTGFW</sequence>
<proteinExistence type="predicted"/>